<keyword evidence="1" id="KW-1133">Transmembrane helix</keyword>
<proteinExistence type="predicted"/>
<feature type="transmembrane region" description="Helical" evidence="1">
    <location>
        <begin position="59"/>
        <end position="77"/>
    </location>
</feature>
<reference evidence="2" key="1">
    <citation type="submission" date="2018-02" db="EMBL/GenBank/DDBJ databases">
        <title>Rhizophora mucronata_Transcriptome.</title>
        <authorList>
            <person name="Meera S.P."/>
            <person name="Sreeshan A."/>
            <person name="Augustine A."/>
        </authorList>
    </citation>
    <scope>NUCLEOTIDE SEQUENCE</scope>
    <source>
        <tissue evidence="2">Leaf</tissue>
    </source>
</reference>
<sequence length="85" mass="9814">MWCFEADKFNFPSRVVGAILAQLHILPLIVHLIRKMLSLCSSIGLNQDLRSFQSTNKSFFWLLYDLFLNVIIANFFSSSSRDLLT</sequence>
<evidence type="ECO:0000256" key="1">
    <source>
        <dbReference type="SAM" id="Phobius"/>
    </source>
</evidence>
<organism evidence="2">
    <name type="scientific">Rhizophora mucronata</name>
    <name type="common">Asiatic mangrove</name>
    <dbReference type="NCBI Taxonomy" id="61149"/>
    <lineage>
        <taxon>Eukaryota</taxon>
        <taxon>Viridiplantae</taxon>
        <taxon>Streptophyta</taxon>
        <taxon>Embryophyta</taxon>
        <taxon>Tracheophyta</taxon>
        <taxon>Spermatophyta</taxon>
        <taxon>Magnoliopsida</taxon>
        <taxon>eudicotyledons</taxon>
        <taxon>Gunneridae</taxon>
        <taxon>Pentapetalae</taxon>
        <taxon>rosids</taxon>
        <taxon>fabids</taxon>
        <taxon>Malpighiales</taxon>
        <taxon>Rhizophoraceae</taxon>
        <taxon>Rhizophora</taxon>
    </lineage>
</organism>
<evidence type="ECO:0000313" key="2">
    <source>
        <dbReference type="EMBL" id="MBW81470.1"/>
    </source>
</evidence>
<keyword evidence="1" id="KW-0472">Membrane</keyword>
<dbReference type="EMBL" id="GGEC01000987">
    <property type="protein sequence ID" value="MBW81470.1"/>
    <property type="molecule type" value="Transcribed_RNA"/>
</dbReference>
<dbReference type="AlphaFoldDB" id="A0A2P2IJR5"/>
<name>A0A2P2IJR5_RHIMU</name>
<keyword evidence="1" id="KW-0812">Transmembrane</keyword>
<accession>A0A2P2IJR5</accession>
<feature type="transmembrane region" description="Helical" evidence="1">
    <location>
        <begin position="15"/>
        <end position="33"/>
    </location>
</feature>
<protein>
    <submittedName>
        <fullName evidence="2">Uncharacterized protein</fullName>
    </submittedName>
</protein>